<proteinExistence type="predicted"/>
<evidence type="ECO:0000313" key="7">
    <source>
        <dbReference type="Proteomes" id="UP001342314"/>
    </source>
</evidence>
<evidence type="ECO:0000256" key="1">
    <source>
        <dbReference type="ARBA" id="ARBA00004141"/>
    </source>
</evidence>
<keyword evidence="4 5" id="KW-0472">Membrane</keyword>
<evidence type="ECO:0000256" key="5">
    <source>
        <dbReference type="SAM" id="Phobius"/>
    </source>
</evidence>
<dbReference type="AlphaFoldDB" id="A0AAV5GT19"/>
<keyword evidence="3 5" id="KW-1133">Transmembrane helix</keyword>
<dbReference type="EMBL" id="BQKY01000014">
    <property type="protein sequence ID" value="GJN93654.1"/>
    <property type="molecule type" value="Genomic_DNA"/>
</dbReference>
<feature type="transmembrane region" description="Helical" evidence="5">
    <location>
        <begin position="138"/>
        <end position="157"/>
    </location>
</feature>
<keyword evidence="7" id="KW-1185">Reference proteome</keyword>
<dbReference type="Pfam" id="PF04479">
    <property type="entry name" value="RTA1"/>
    <property type="match status" value="2"/>
</dbReference>
<feature type="transmembrane region" description="Helical" evidence="5">
    <location>
        <begin position="58"/>
        <end position="86"/>
    </location>
</feature>
<gene>
    <name evidence="6" type="ORF">Rhopal_006711-T1</name>
</gene>
<dbReference type="Proteomes" id="UP001342314">
    <property type="component" value="Unassembled WGS sequence"/>
</dbReference>
<dbReference type="GO" id="GO:0016020">
    <property type="term" value="C:membrane"/>
    <property type="evidence" value="ECO:0007669"/>
    <property type="project" value="UniProtKB-SubCell"/>
</dbReference>
<sequence length="196" mass="21614">MTIGFLIRMSGNYAWQFLFTFLSPCAFLANDYVLLKHIARAVGPDIARRCLFIPARGIVWIFVLSDVVTFCAQTAGTILVIIGGKLGSPGQKQSVDNLRLLIVVLALSCIGIMIRSVFRLIEQADGFFGTIAQNEVWLYLFDAAPLWISMTLFVFVWPPRYINGTDTACTGPSAVAGGWNAARHDGRRWGHGGERT</sequence>
<dbReference type="PANTHER" id="PTHR31465">
    <property type="entry name" value="PROTEIN RTA1-RELATED"/>
    <property type="match status" value="1"/>
</dbReference>
<evidence type="ECO:0000313" key="6">
    <source>
        <dbReference type="EMBL" id="GJN93654.1"/>
    </source>
</evidence>
<evidence type="ECO:0000256" key="4">
    <source>
        <dbReference type="ARBA" id="ARBA00023136"/>
    </source>
</evidence>
<comment type="caution">
    <text evidence="6">The sequence shown here is derived from an EMBL/GenBank/DDBJ whole genome shotgun (WGS) entry which is preliminary data.</text>
</comment>
<name>A0AAV5GT19_9BASI</name>
<keyword evidence="2 5" id="KW-0812">Transmembrane</keyword>
<accession>A0AAV5GT19</accession>
<evidence type="ECO:0000256" key="3">
    <source>
        <dbReference type="ARBA" id="ARBA00022989"/>
    </source>
</evidence>
<organism evidence="6 7">
    <name type="scientific">Rhodotorula paludigena</name>
    <dbReference type="NCBI Taxonomy" id="86838"/>
    <lineage>
        <taxon>Eukaryota</taxon>
        <taxon>Fungi</taxon>
        <taxon>Dikarya</taxon>
        <taxon>Basidiomycota</taxon>
        <taxon>Pucciniomycotina</taxon>
        <taxon>Microbotryomycetes</taxon>
        <taxon>Sporidiobolales</taxon>
        <taxon>Sporidiobolaceae</taxon>
        <taxon>Rhodotorula</taxon>
    </lineage>
</organism>
<evidence type="ECO:0000256" key="2">
    <source>
        <dbReference type="ARBA" id="ARBA00022692"/>
    </source>
</evidence>
<dbReference type="InterPro" id="IPR007568">
    <property type="entry name" value="RTA1"/>
</dbReference>
<comment type="subcellular location">
    <subcellularLocation>
        <location evidence="1">Membrane</location>
        <topology evidence="1">Multi-pass membrane protein</topology>
    </subcellularLocation>
</comment>
<feature type="transmembrane region" description="Helical" evidence="5">
    <location>
        <begin position="12"/>
        <end position="29"/>
    </location>
</feature>
<dbReference type="PANTHER" id="PTHR31465:SF1">
    <property type="entry name" value="PROTEIN RTA1-RELATED"/>
    <property type="match status" value="1"/>
</dbReference>
<protein>
    <submittedName>
        <fullName evidence="6">Uncharacterized protein</fullName>
    </submittedName>
</protein>
<feature type="transmembrane region" description="Helical" evidence="5">
    <location>
        <begin position="98"/>
        <end position="118"/>
    </location>
</feature>
<reference evidence="6 7" key="1">
    <citation type="submission" date="2021-12" db="EMBL/GenBank/DDBJ databases">
        <title>High titer production of polyol ester of fatty acids by Rhodotorula paludigena BS15 towards product separation-free biomass refinery.</title>
        <authorList>
            <person name="Mano J."/>
            <person name="Ono H."/>
            <person name="Tanaka T."/>
            <person name="Naito K."/>
            <person name="Sushida H."/>
            <person name="Ike M."/>
            <person name="Tokuyasu K."/>
            <person name="Kitaoka M."/>
        </authorList>
    </citation>
    <scope>NUCLEOTIDE SEQUENCE [LARGE SCALE GENOMIC DNA]</scope>
    <source>
        <strain evidence="6 7">BS15</strain>
    </source>
</reference>